<gene>
    <name evidence="1" type="ORF">B2A_14168</name>
</gene>
<keyword evidence="1" id="KW-0808">Transferase</keyword>
<reference evidence="1" key="1">
    <citation type="submission" date="2013-08" db="EMBL/GenBank/DDBJ databases">
        <authorList>
            <person name="Mendez C."/>
            <person name="Richter M."/>
            <person name="Ferrer M."/>
            <person name="Sanchez J."/>
        </authorList>
    </citation>
    <scope>NUCLEOTIDE SEQUENCE</scope>
</reference>
<proteinExistence type="predicted"/>
<dbReference type="Gene3D" id="3.40.50.300">
    <property type="entry name" value="P-loop containing nucleotide triphosphate hydrolases"/>
    <property type="match status" value="1"/>
</dbReference>
<accession>T0YEQ1</accession>
<protein>
    <submittedName>
        <fullName evidence="1">Adenylate kinase</fullName>
    </submittedName>
</protein>
<reference evidence="1" key="2">
    <citation type="journal article" date="2014" name="ISME J.">
        <title>Microbial stratification in low pH oxic and suboxic macroscopic growths along an acid mine drainage.</title>
        <authorList>
            <person name="Mendez-Garcia C."/>
            <person name="Mesa V."/>
            <person name="Sprenger R.R."/>
            <person name="Richter M."/>
            <person name="Diez M.S."/>
            <person name="Solano J."/>
            <person name="Bargiela R."/>
            <person name="Golyshina O.V."/>
            <person name="Manteca A."/>
            <person name="Ramos J.L."/>
            <person name="Gallego J.R."/>
            <person name="Llorente I."/>
            <person name="Martins Dos Santos V.A."/>
            <person name="Jensen O.N."/>
            <person name="Pelaez A.I."/>
            <person name="Sanchez J."/>
            <person name="Ferrer M."/>
        </authorList>
    </citation>
    <scope>NUCLEOTIDE SEQUENCE</scope>
</reference>
<comment type="caution">
    <text evidence="1">The sequence shown here is derived from an EMBL/GenBank/DDBJ whole genome shotgun (WGS) entry which is preliminary data.</text>
</comment>
<dbReference type="Pfam" id="PF13207">
    <property type="entry name" value="AAA_17"/>
    <property type="match status" value="1"/>
</dbReference>
<organism evidence="1">
    <name type="scientific">mine drainage metagenome</name>
    <dbReference type="NCBI Taxonomy" id="410659"/>
    <lineage>
        <taxon>unclassified sequences</taxon>
        <taxon>metagenomes</taxon>
        <taxon>ecological metagenomes</taxon>
    </lineage>
</organism>
<sequence>MGGALADNRIVILGGLSGVGKSTLLKSVDTSKYMIKNLGDMIEQIVEEVGHNEDRDDFKKQKSGTVMGRAAEAFRRVSAMNGDIIVDTHVSLKNGPRYTPGLPLNTLRLIPGLKGLIYIVASPQEISGRRAKDTARHRDTEEDTIQKQMDMDMATLSFYSSYLNISLYIINNREGRKEQATAELASALSDVFSD</sequence>
<dbReference type="SUPFAM" id="SSF52540">
    <property type="entry name" value="P-loop containing nucleoside triphosphate hydrolases"/>
    <property type="match status" value="1"/>
</dbReference>
<dbReference type="GO" id="GO:0016301">
    <property type="term" value="F:kinase activity"/>
    <property type="evidence" value="ECO:0007669"/>
    <property type="project" value="UniProtKB-KW"/>
</dbReference>
<evidence type="ECO:0000313" key="1">
    <source>
        <dbReference type="EMBL" id="EQD30332.1"/>
    </source>
</evidence>
<dbReference type="EMBL" id="AUZZ01010277">
    <property type="protein sequence ID" value="EQD30332.1"/>
    <property type="molecule type" value="Genomic_DNA"/>
</dbReference>
<dbReference type="AlphaFoldDB" id="T0YEQ1"/>
<name>T0YEQ1_9ZZZZ</name>
<dbReference type="InterPro" id="IPR027417">
    <property type="entry name" value="P-loop_NTPase"/>
</dbReference>
<keyword evidence="1" id="KW-0418">Kinase</keyword>